<keyword evidence="3" id="KW-1185">Reference proteome</keyword>
<name>W9YKH4_9EURO</name>
<accession>W9YKH4</accession>
<dbReference type="EMBL" id="AMGY01000005">
    <property type="protein sequence ID" value="EXJ82764.1"/>
    <property type="molecule type" value="Genomic_DNA"/>
</dbReference>
<evidence type="ECO:0000313" key="3">
    <source>
        <dbReference type="Proteomes" id="UP000019478"/>
    </source>
</evidence>
<dbReference type="OrthoDB" id="4161687at2759"/>
<evidence type="ECO:0000313" key="2">
    <source>
        <dbReference type="EMBL" id="EXJ82764.1"/>
    </source>
</evidence>
<dbReference type="AlphaFoldDB" id="W9YKH4"/>
<organism evidence="2 3">
    <name type="scientific">Capronia epimyces CBS 606.96</name>
    <dbReference type="NCBI Taxonomy" id="1182542"/>
    <lineage>
        <taxon>Eukaryota</taxon>
        <taxon>Fungi</taxon>
        <taxon>Dikarya</taxon>
        <taxon>Ascomycota</taxon>
        <taxon>Pezizomycotina</taxon>
        <taxon>Eurotiomycetes</taxon>
        <taxon>Chaetothyriomycetidae</taxon>
        <taxon>Chaetothyriales</taxon>
        <taxon>Herpotrichiellaceae</taxon>
        <taxon>Capronia</taxon>
    </lineage>
</organism>
<reference evidence="2 3" key="1">
    <citation type="submission" date="2013-03" db="EMBL/GenBank/DDBJ databases">
        <title>The Genome Sequence of Capronia epimyces CBS 606.96.</title>
        <authorList>
            <consortium name="The Broad Institute Genomics Platform"/>
            <person name="Cuomo C."/>
            <person name="de Hoog S."/>
            <person name="Gorbushina A."/>
            <person name="Walker B."/>
            <person name="Young S.K."/>
            <person name="Zeng Q."/>
            <person name="Gargeya S."/>
            <person name="Fitzgerald M."/>
            <person name="Haas B."/>
            <person name="Abouelleil A."/>
            <person name="Allen A.W."/>
            <person name="Alvarado L."/>
            <person name="Arachchi H.M."/>
            <person name="Berlin A.M."/>
            <person name="Chapman S.B."/>
            <person name="Gainer-Dewar J."/>
            <person name="Goldberg J."/>
            <person name="Griggs A."/>
            <person name="Gujja S."/>
            <person name="Hansen M."/>
            <person name="Howarth C."/>
            <person name="Imamovic A."/>
            <person name="Ireland A."/>
            <person name="Larimer J."/>
            <person name="McCowan C."/>
            <person name="Murphy C."/>
            <person name="Pearson M."/>
            <person name="Poon T.W."/>
            <person name="Priest M."/>
            <person name="Roberts A."/>
            <person name="Saif S."/>
            <person name="Shea T."/>
            <person name="Sisk P."/>
            <person name="Sykes S."/>
            <person name="Wortman J."/>
            <person name="Nusbaum C."/>
            <person name="Birren B."/>
        </authorList>
    </citation>
    <scope>NUCLEOTIDE SEQUENCE [LARGE SCALE GENOMIC DNA]</scope>
    <source>
        <strain evidence="2 3">CBS 606.96</strain>
    </source>
</reference>
<dbReference type="GeneID" id="19170687"/>
<gene>
    <name evidence="2" type="ORF">A1O3_06579</name>
</gene>
<dbReference type="Proteomes" id="UP000019478">
    <property type="component" value="Unassembled WGS sequence"/>
</dbReference>
<evidence type="ECO:0000256" key="1">
    <source>
        <dbReference type="SAM" id="MobiDB-lite"/>
    </source>
</evidence>
<feature type="compositionally biased region" description="Low complexity" evidence="1">
    <location>
        <begin position="29"/>
        <end position="73"/>
    </location>
</feature>
<dbReference type="HOGENOM" id="CLU_133370_0_0_1"/>
<comment type="caution">
    <text evidence="2">The sequence shown here is derived from an EMBL/GenBank/DDBJ whole genome shotgun (WGS) entry which is preliminary data.</text>
</comment>
<sequence length="160" mass="17092">MGKLNTAHPPTREVSTSFPRMEPPPPYEASVRSSSSANSNDRLYPQGDSQAQSRSQSQPQPQVQQLQIEQQSPTGQSDPDNKRKTEDGCCTFGDGATGCMVYGDHSEGCLVYGDNANGCSSPTLAIVAIDKLSGPTRISITSPVKDVAFGERQAAGKLRF</sequence>
<dbReference type="RefSeq" id="XP_007734887.1">
    <property type="nucleotide sequence ID" value="XM_007736697.1"/>
</dbReference>
<feature type="region of interest" description="Disordered" evidence="1">
    <location>
        <begin position="1"/>
        <end position="89"/>
    </location>
</feature>
<protein>
    <submittedName>
        <fullName evidence="2">Uncharacterized protein</fullName>
    </submittedName>
</protein>
<proteinExistence type="predicted"/>